<dbReference type="RefSeq" id="WP_059344535.1">
    <property type="nucleotide sequence ID" value="NZ_FTQX01000016.1"/>
</dbReference>
<organism evidence="1 2">
    <name type="scientific">Elizabethkingia miricola</name>
    <name type="common">Chryseobacterium miricola</name>
    <dbReference type="NCBI Taxonomy" id="172045"/>
    <lineage>
        <taxon>Bacteria</taxon>
        <taxon>Pseudomonadati</taxon>
        <taxon>Bacteroidota</taxon>
        <taxon>Flavobacteriia</taxon>
        <taxon>Flavobacteriales</taxon>
        <taxon>Weeksellaceae</taxon>
        <taxon>Elizabethkingia</taxon>
    </lineage>
</organism>
<proteinExistence type="predicted"/>
<evidence type="ECO:0008006" key="3">
    <source>
        <dbReference type="Google" id="ProtNLM"/>
    </source>
</evidence>
<protein>
    <recommendedName>
        <fullName evidence="3">Phage head morphogenesis domain-containing protein</fullName>
    </recommendedName>
</protein>
<name>A0ABD4DPN1_ELIMR</name>
<evidence type="ECO:0000313" key="2">
    <source>
        <dbReference type="Proteomes" id="UP000064412"/>
    </source>
</evidence>
<gene>
    <name evidence="1" type="ORF">ATB95_08365</name>
</gene>
<accession>A0ABD4DPN1</accession>
<dbReference type="AlphaFoldDB" id="A0ABD4DPN1"/>
<comment type="caution">
    <text evidence="1">The sequence shown here is derived from an EMBL/GenBank/DDBJ whole genome shotgun (WGS) entry which is preliminary data.</text>
</comment>
<evidence type="ECO:0000313" key="1">
    <source>
        <dbReference type="EMBL" id="KUY20901.1"/>
    </source>
</evidence>
<dbReference type="Proteomes" id="UP000064412">
    <property type="component" value="Unassembled WGS sequence"/>
</dbReference>
<reference evidence="1 2" key="1">
    <citation type="submission" date="2015-11" db="EMBL/GenBank/DDBJ databases">
        <authorList>
            <person name="Nicholson A.C."/>
            <person name="Humrighouse B.W."/>
            <person name="Graziano J."/>
            <person name="Lasker B."/>
            <person name="Whitney A.M."/>
            <person name="Mcquiston J.R."/>
        </authorList>
    </citation>
    <scope>NUCLEOTIDE SEQUENCE [LARGE SCALE GENOMIC DNA]</scope>
    <source>
        <strain evidence="1 2">G4071</strain>
    </source>
</reference>
<sequence length="347" mass="40548">MKNHDDLHRKRINKYLLAIDRLFDELLLSCSSIIVRLKLKDELFQFRKYPSVIKDVDKYLVNYRDNLLNSIRTYTEYEWDFANAKVDEILKARLGSVKGKITPKIYETEIRKIANQSHNQKALEAFQNRKAGKFTVSERVWNISQQAKENIELAIEVAFKEGMSAQELARAIKSNLNNPDKLFRRVRDKHGNLVLSKNAQSYHPGQGVYRSAHKNALRLSVDIINGGYRKSEQIRIKANNDVVGQKIHLSPSHKHYDMCDELEGLYPKDFDWSKWHVGCKCFRTMIMKSETEFIKELNAGQNLPPESSENYVGDVPDNFVQWHKDNADKMKNWKRKPDFIADNKKFL</sequence>
<dbReference type="EMBL" id="LNOI01000001">
    <property type="protein sequence ID" value="KUY20901.1"/>
    <property type="molecule type" value="Genomic_DNA"/>
</dbReference>